<dbReference type="RefSeq" id="WP_072659399.1">
    <property type="nucleotide sequence ID" value="NZ_BDFD01000007.1"/>
</dbReference>
<evidence type="ECO:0000256" key="4">
    <source>
        <dbReference type="ARBA" id="ARBA00022679"/>
    </source>
</evidence>
<evidence type="ECO:0000313" key="11">
    <source>
        <dbReference type="Proteomes" id="UP000231632"/>
    </source>
</evidence>
<protein>
    <recommendedName>
        <fullName evidence="2">aminomethyltransferase</fullName>
        <ecNumber evidence="2">2.1.2.10</ecNumber>
    </recommendedName>
    <alternativeName>
        <fullName evidence="5">Glycine cleavage system T protein</fullName>
    </alternativeName>
</protein>
<dbReference type="Pfam" id="PF08669">
    <property type="entry name" value="GCV_T_C"/>
    <property type="match status" value="1"/>
</dbReference>
<dbReference type="GO" id="GO:0004047">
    <property type="term" value="F:aminomethyltransferase activity"/>
    <property type="evidence" value="ECO:0007669"/>
    <property type="project" value="UniProtKB-EC"/>
</dbReference>
<comment type="similarity">
    <text evidence="1">Belongs to the GcvT family.</text>
</comment>
<dbReference type="NCBIfam" id="TIGR00528">
    <property type="entry name" value="gcvT"/>
    <property type="match status" value="1"/>
</dbReference>
<comment type="catalytic activity">
    <reaction evidence="6">
        <text>N(6)-[(R)-S(8)-aminomethyldihydrolipoyl]-L-lysyl-[protein] + (6S)-5,6,7,8-tetrahydrofolate = N(6)-[(R)-dihydrolipoyl]-L-lysyl-[protein] + (6R)-5,10-methylene-5,6,7,8-tetrahydrofolate + NH4(+)</text>
        <dbReference type="Rhea" id="RHEA:16945"/>
        <dbReference type="Rhea" id="RHEA-COMP:10475"/>
        <dbReference type="Rhea" id="RHEA-COMP:10492"/>
        <dbReference type="ChEBI" id="CHEBI:15636"/>
        <dbReference type="ChEBI" id="CHEBI:28938"/>
        <dbReference type="ChEBI" id="CHEBI:57453"/>
        <dbReference type="ChEBI" id="CHEBI:83100"/>
        <dbReference type="ChEBI" id="CHEBI:83143"/>
        <dbReference type="EC" id="2.1.2.10"/>
    </reaction>
</comment>
<dbReference type="GO" id="GO:0008483">
    <property type="term" value="F:transaminase activity"/>
    <property type="evidence" value="ECO:0007669"/>
    <property type="project" value="UniProtKB-KW"/>
</dbReference>
<sequence>MTDLARTPLFEQHVEQGGKIVPFAGFEMPVQYKQGALKEYSAVREGAAGIFDITHMGQVRVSGPDALAFLQYVTTNDVSKLADGQVHYSALLNDAGTFIDDITTYKISGSEYYLCINAANRHKDVAHLQQQATNYDVSVMDESDDTTLLALQGAAAQAALQPLVDRDLESIGYYKFAQVKVAGADGIVSRTGYTGEDGFEIYVPNSIAVEVWQQLLGNGAVPIGLAARDMLRTEMGYALYGHEISDAVTPVEAKLMWITKLDKGDFIGKAAVEARKAEGPRQRLIALKLTGRGIPREHYKVFADGAETGEVTSGMHSPMAGGVALAYVKPDHATSGELSVEIRGKAVAAERTTLPFVRSNVRR</sequence>
<evidence type="ECO:0000256" key="7">
    <source>
        <dbReference type="PIRSR" id="PIRSR006487-1"/>
    </source>
</evidence>
<reference evidence="10 11" key="1">
    <citation type="journal article" date="2017" name="Arch. Microbiol.">
        <title>Mariprofundus micogutta sp. nov., a novel iron-oxidizing zetaproteobacterium isolated from a deep-sea hydrothermal field at the Bayonnaise knoll of the Izu-Ogasawara arc, and a description of Mariprofundales ord. nov. and Zetaproteobacteria classis nov.</title>
        <authorList>
            <person name="Makita H."/>
            <person name="Tanaka E."/>
            <person name="Mitsunobu S."/>
            <person name="Miyazaki M."/>
            <person name="Nunoura T."/>
            <person name="Uematsu K."/>
            <person name="Takaki Y."/>
            <person name="Nishi S."/>
            <person name="Shimamura S."/>
            <person name="Takai K."/>
        </authorList>
    </citation>
    <scope>NUCLEOTIDE SEQUENCE [LARGE SCALE GENOMIC DNA]</scope>
    <source>
        <strain evidence="10 11">ET2</strain>
    </source>
</reference>
<dbReference type="InterPro" id="IPR013977">
    <property type="entry name" value="GcvT_C"/>
</dbReference>
<dbReference type="PANTHER" id="PTHR43757:SF2">
    <property type="entry name" value="AMINOMETHYLTRANSFERASE, MITOCHONDRIAL"/>
    <property type="match status" value="1"/>
</dbReference>
<dbReference type="STRING" id="1921010.MMIC_P1040"/>
<dbReference type="InterPro" id="IPR027266">
    <property type="entry name" value="TrmE/GcvT-like"/>
</dbReference>
<dbReference type="InterPro" id="IPR028896">
    <property type="entry name" value="GcvT/YgfZ/DmdA"/>
</dbReference>
<dbReference type="InterPro" id="IPR029043">
    <property type="entry name" value="GcvT/YgfZ_C"/>
</dbReference>
<evidence type="ECO:0000313" key="10">
    <source>
        <dbReference type="EMBL" id="GAV20078.1"/>
    </source>
</evidence>
<dbReference type="FunFam" id="3.30.70.1400:FF:000001">
    <property type="entry name" value="Aminomethyltransferase"/>
    <property type="match status" value="1"/>
</dbReference>
<evidence type="ECO:0000259" key="9">
    <source>
        <dbReference type="Pfam" id="PF08669"/>
    </source>
</evidence>
<dbReference type="InterPro" id="IPR006223">
    <property type="entry name" value="GcvT"/>
</dbReference>
<dbReference type="Proteomes" id="UP000231632">
    <property type="component" value="Unassembled WGS sequence"/>
</dbReference>
<feature type="domain" description="Aminomethyltransferase C-terminal" evidence="9">
    <location>
        <begin position="283"/>
        <end position="357"/>
    </location>
</feature>
<dbReference type="GO" id="GO:0005960">
    <property type="term" value="C:glycine cleavage complex"/>
    <property type="evidence" value="ECO:0007669"/>
    <property type="project" value="InterPro"/>
</dbReference>
<keyword evidence="3" id="KW-0032">Aminotransferase</keyword>
<dbReference type="GO" id="GO:0032259">
    <property type="term" value="P:methylation"/>
    <property type="evidence" value="ECO:0007669"/>
    <property type="project" value="UniProtKB-KW"/>
</dbReference>
<evidence type="ECO:0000259" key="8">
    <source>
        <dbReference type="Pfam" id="PF01571"/>
    </source>
</evidence>
<keyword evidence="11" id="KW-1185">Reference proteome</keyword>
<proteinExistence type="inferred from homology"/>
<gene>
    <name evidence="10" type="ORF">MMIC_P1040</name>
</gene>
<feature type="binding site" evidence="7">
    <location>
        <position position="200"/>
    </location>
    <ligand>
        <name>substrate</name>
    </ligand>
</feature>
<dbReference type="NCBIfam" id="NF001567">
    <property type="entry name" value="PRK00389.1"/>
    <property type="match status" value="1"/>
</dbReference>
<evidence type="ECO:0000256" key="5">
    <source>
        <dbReference type="ARBA" id="ARBA00031395"/>
    </source>
</evidence>
<evidence type="ECO:0000256" key="6">
    <source>
        <dbReference type="ARBA" id="ARBA00047665"/>
    </source>
</evidence>
<dbReference type="GO" id="GO:0008168">
    <property type="term" value="F:methyltransferase activity"/>
    <property type="evidence" value="ECO:0007669"/>
    <property type="project" value="UniProtKB-KW"/>
</dbReference>
<dbReference type="EC" id="2.1.2.10" evidence="2"/>
<dbReference type="InterPro" id="IPR006222">
    <property type="entry name" value="GCVT_N"/>
</dbReference>
<comment type="caution">
    <text evidence="10">The sequence shown here is derived from an EMBL/GenBank/DDBJ whole genome shotgun (WGS) entry which is preliminary data.</text>
</comment>
<keyword evidence="4 10" id="KW-0808">Transferase</keyword>
<evidence type="ECO:0000256" key="1">
    <source>
        <dbReference type="ARBA" id="ARBA00008609"/>
    </source>
</evidence>
<organism evidence="10 11">
    <name type="scientific">Mariprofundus micogutta</name>
    <dbReference type="NCBI Taxonomy" id="1921010"/>
    <lineage>
        <taxon>Bacteria</taxon>
        <taxon>Pseudomonadati</taxon>
        <taxon>Pseudomonadota</taxon>
        <taxon>Candidatius Mariprofundia</taxon>
        <taxon>Mariprofundales</taxon>
        <taxon>Mariprofundaceae</taxon>
        <taxon>Mariprofundus</taxon>
    </lineage>
</organism>
<dbReference type="Gene3D" id="3.30.1360.120">
    <property type="entry name" value="Probable tRNA modification gtpase trme, domain 1"/>
    <property type="match status" value="1"/>
</dbReference>
<evidence type="ECO:0000256" key="2">
    <source>
        <dbReference type="ARBA" id="ARBA00012616"/>
    </source>
</evidence>
<dbReference type="GO" id="GO:0005829">
    <property type="term" value="C:cytosol"/>
    <property type="evidence" value="ECO:0007669"/>
    <property type="project" value="TreeGrafter"/>
</dbReference>
<dbReference type="Gene3D" id="4.10.1250.10">
    <property type="entry name" value="Aminomethyltransferase fragment"/>
    <property type="match status" value="1"/>
</dbReference>
<dbReference type="AlphaFoldDB" id="A0A1L8CMD5"/>
<dbReference type="PIRSF" id="PIRSF006487">
    <property type="entry name" value="GcvT"/>
    <property type="match status" value="1"/>
</dbReference>
<evidence type="ECO:0000256" key="3">
    <source>
        <dbReference type="ARBA" id="ARBA00022576"/>
    </source>
</evidence>
<dbReference type="SUPFAM" id="SSF101790">
    <property type="entry name" value="Aminomethyltransferase beta-barrel domain"/>
    <property type="match status" value="1"/>
</dbReference>
<dbReference type="OrthoDB" id="5288518at2"/>
<feature type="domain" description="GCVT N-terminal" evidence="8">
    <location>
        <begin position="9"/>
        <end position="263"/>
    </location>
</feature>
<keyword evidence="10" id="KW-0489">Methyltransferase</keyword>
<name>A0A1L8CMD5_9PROT</name>
<dbReference type="SUPFAM" id="SSF103025">
    <property type="entry name" value="Folate-binding domain"/>
    <property type="match status" value="1"/>
</dbReference>
<dbReference type="PANTHER" id="PTHR43757">
    <property type="entry name" value="AMINOMETHYLTRANSFERASE"/>
    <property type="match status" value="1"/>
</dbReference>
<dbReference type="Gene3D" id="2.40.30.110">
    <property type="entry name" value="Aminomethyltransferase beta-barrel domains"/>
    <property type="match status" value="1"/>
</dbReference>
<dbReference type="Gene3D" id="3.30.70.1400">
    <property type="entry name" value="Aminomethyltransferase beta-barrel domains"/>
    <property type="match status" value="1"/>
</dbReference>
<dbReference type="EMBL" id="BDFD01000007">
    <property type="protein sequence ID" value="GAV20078.1"/>
    <property type="molecule type" value="Genomic_DNA"/>
</dbReference>
<dbReference type="Pfam" id="PF01571">
    <property type="entry name" value="GCV_T"/>
    <property type="match status" value="1"/>
</dbReference>
<accession>A0A1L8CMD5</accession>
<dbReference type="GO" id="GO:0006546">
    <property type="term" value="P:glycine catabolic process"/>
    <property type="evidence" value="ECO:0007669"/>
    <property type="project" value="InterPro"/>
</dbReference>